<dbReference type="AlphaFoldDB" id="A0A9W3CMF8"/>
<feature type="domain" description="Ubiquitin-like protease family profile" evidence="5">
    <location>
        <begin position="658"/>
        <end position="854"/>
    </location>
</feature>
<evidence type="ECO:0000256" key="3">
    <source>
        <dbReference type="ARBA" id="ARBA00022801"/>
    </source>
</evidence>
<accession>A0A9W3CMF8</accession>
<dbReference type="Proteomes" id="UP000504610">
    <property type="component" value="Unplaced"/>
</dbReference>
<evidence type="ECO:0000313" key="6">
    <source>
        <dbReference type="Proteomes" id="UP000504610"/>
    </source>
</evidence>
<dbReference type="Gene3D" id="3.40.395.10">
    <property type="entry name" value="Adenoviral Proteinase, Chain A"/>
    <property type="match status" value="1"/>
</dbReference>
<evidence type="ECO:0000256" key="2">
    <source>
        <dbReference type="ARBA" id="ARBA00022670"/>
    </source>
</evidence>
<dbReference type="RefSeq" id="XP_056852712.1">
    <property type="nucleotide sequence ID" value="XM_056996732.1"/>
</dbReference>
<dbReference type="GeneID" id="108832923"/>
<dbReference type="GO" id="GO:0006508">
    <property type="term" value="P:proteolysis"/>
    <property type="evidence" value="ECO:0007669"/>
    <property type="project" value="UniProtKB-KW"/>
</dbReference>
<evidence type="ECO:0000256" key="1">
    <source>
        <dbReference type="ARBA" id="ARBA00005234"/>
    </source>
</evidence>
<dbReference type="OrthoDB" id="1077678at2759"/>
<name>A0A9W3CMF8_RAPSA</name>
<reference evidence="7" key="1">
    <citation type="submission" date="2025-08" db="UniProtKB">
        <authorList>
            <consortium name="RefSeq"/>
        </authorList>
    </citation>
    <scope>IDENTIFICATION</scope>
    <source>
        <tissue evidence="7">Leaf</tissue>
    </source>
</reference>
<dbReference type="KEGG" id="rsz:108832923"/>
<sequence length="890" mass="101782">MASSSGERKYPPRLYDVGKTPIQGRSMNHSCFMANIQAVLEDLGDDVASDLRESAVGVILKLKELKYTWSASCVHHFLANQLAIESNHEMWSLIDSMPLRFSLYEFEEITGLNCDPFDKDEIWDVEHESFWLKMNVPTSQGPTLKELQDILPICRNWPREERVMIGLLCVLSIGIFGISSNSRLPLHCAKRVMDREAFQRYPWGRVGFISLLESIKVLTYEGKQSYTLHGCVHALYIWIFEHVPGLGEKFGNRIEGADVPLLSWRGSRPRINFSDFCAQEKRKYQKVRVRHMVVKPIEDRYPKWDDNEVSIELDNMIQDILKGQLDEKFWEVTAATKSNKRKIHVHPPVVPDTTDVGPSSKRKKDNEHGDGCQASEMVVAHNIAILGLVESVKIMTAKLDGIDVNVADKVSEKLEATIQAKVDARVCLYEKEFLEKIAMLQEEVKNLKEKLGVNIPPDVANSNDQNSIAQEEDDDSSSALSWMVEKKINSQDGLPIQCVVKKEKKENTAMKKERKTSDVKKKGKKDEVSLKKVKKEKAFSIPELNDKSISSEGWNQHLRWENSEECRQALEAIASTLEEPTRRRKPQLTKTQVWPYVGNSTVKRIITGVTPSKVSYDPFAKVESQKLVKVLDFIKRDLEKKHSQYGGYSELCAQFYLKLMVPRNVWPTENYGWLCDSHIAAAMLMFHRRSMQSTSPYASPRIAFLDQWFVKSWVSDFEKQDKKKIEVSDIYIKAFNGEYPEEFVTGKKWFEDVDSLFLCHLINGNHWVALHIDLKKATINVYDSIPSVVKDQKQLQEECRPFTKMIPLVLNKMLPPELGKKSEQQFALRRHKKIPHNDDPGDCGVYSLKYIECLAVGCTFVGLSDTIIPAQRMKLAAEIYEEVAEVVAEG</sequence>
<protein>
    <submittedName>
        <fullName evidence="7">Uncharacterized protein LOC108832923</fullName>
    </submittedName>
</protein>
<dbReference type="InterPro" id="IPR015410">
    <property type="entry name" value="DUF1985"/>
</dbReference>
<dbReference type="GO" id="GO:0008234">
    <property type="term" value="F:cysteine-type peptidase activity"/>
    <property type="evidence" value="ECO:0007669"/>
    <property type="project" value="InterPro"/>
</dbReference>
<dbReference type="Pfam" id="PF02902">
    <property type="entry name" value="Peptidase_C48"/>
    <property type="match status" value="1"/>
</dbReference>
<dbReference type="PROSITE" id="PS50600">
    <property type="entry name" value="ULP_PROTEASE"/>
    <property type="match status" value="1"/>
</dbReference>
<feature type="region of interest" description="Disordered" evidence="4">
    <location>
        <begin position="456"/>
        <end position="476"/>
    </location>
</feature>
<keyword evidence="2" id="KW-0645">Protease</keyword>
<feature type="region of interest" description="Disordered" evidence="4">
    <location>
        <begin position="341"/>
        <end position="373"/>
    </location>
</feature>
<evidence type="ECO:0000256" key="4">
    <source>
        <dbReference type="SAM" id="MobiDB-lite"/>
    </source>
</evidence>
<dbReference type="InterPro" id="IPR003653">
    <property type="entry name" value="Peptidase_C48_C"/>
</dbReference>
<keyword evidence="6" id="KW-1185">Reference proteome</keyword>
<evidence type="ECO:0000259" key="5">
    <source>
        <dbReference type="PROSITE" id="PS50600"/>
    </source>
</evidence>
<dbReference type="InterPro" id="IPR038765">
    <property type="entry name" value="Papain-like_cys_pep_sf"/>
</dbReference>
<dbReference type="SUPFAM" id="SSF54001">
    <property type="entry name" value="Cysteine proteinases"/>
    <property type="match status" value="1"/>
</dbReference>
<dbReference type="PANTHER" id="PTHR48449">
    <property type="entry name" value="DUF1985 DOMAIN-CONTAINING PROTEIN"/>
    <property type="match status" value="1"/>
</dbReference>
<proteinExistence type="inferred from homology"/>
<organism evidence="6 7">
    <name type="scientific">Raphanus sativus</name>
    <name type="common">Radish</name>
    <name type="synonym">Raphanus raphanistrum var. sativus</name>
    <dbReference type="NCBI Taxonomy" id="3726"/>
    <lineage>
        <taxon>Eukaryota</taxon>
        <taxon>Viridiplantae</taxon>
        <taxon>Streptophyta</taxon>
        <taxon>Embryophyta</taxon>
        <taxon>Tracheophyta</taxon>
        <taxon>Spermatophyta</taxon>
        <taxon>Magnoliopsida</taxon>
        <taxon>eudicotyledons</taxon>
        <taxon>Gunneridae</taxon>
        <taxon>Pentapetalae</taxon>
        <taxon>rosids</taxon>
        <taxon>malvids</taxon>
        <taxon>Brassicales</taxon>
        <taxon>Brassicaceae</taxon>
        <taxon>Brassiceae</taxon>
        <taxon>Raphanus</taxon>
    </lineage>
</organism>
<feature type="compositionally biased region" description="Polar residues" evidence="4">
    <location>
        <begin position="460"/>
        <end position="469"/>
    </location>
</feature>
<gene>
    <name evidence="7" type="primary">LOC108832923</name>
</gene>
<comment type="similarity">
    <text evidence="1">Belongs to the peptidase C48 family.</text>
</comment>
<feature type="region of interest" description="Disordered" evidence="4">
    <location>
        <begin position="505"/>
        <end position="524"/>
    </location>
</feature>
<keyword evidence="3" id="KW-0378">Hydrolase</keyword>
<dbReference type="Pfam" id="PF09331">
    <property type="entry name" value="DUF1985"/>
    <property type="match status" value="1"/>
</dbReference>
<evidence type="ECO:0000313" key="7">
    <source>
        <dbReference type="RefSeq" id="XP_056852712.1"/>
    </source>
</evidence>
<dbReference type="PANTHER" id="PTHR48449:SF1">
    <property type="entry name" value="DUF1985 DOMAIN-CONTAINING PROTEIN"/>
    <property type="match status" value="1"/>
</dbReference>